<dbReference type="AlphaFoldDB" id="A0A4U5TQ27"/>
<evidence type="ECO:0000313" key="5">
    <source>
        <dbReference type="Proteomes" id="UP000306552"/>
    </source>
</evidence>
<keyword evidence="3" id="KW-0812">Transmembrane</keyword>
<dbReference type="InterPro" id="IPR048254">
    <property type="entry name" value="CDP_ALCOHOL_P_TRANSF_CS"/>
</dbReference>
<feature type="transmembrane region" description="Helical" evidence="3">
    <location>
        <begin position="133"/>
        <end position="151"/>
    </location>
</feature>
<dbReference type="InterPro" id="IPR043130">
    <property type="entry name" value="CDP-OH_PTrfase_TM_dom"/>
</dbReference>
<feature type="transmembrane region" description="Helical" evidence="3">
    <location>
        <begin position="104"/>
        <end position="121"/>
    </location>
</feature>
<dbReference type="RefSeq" id="WP_138932233.1">
    <property type="nucleotide sequence ID" value="NZ_SWMU01000003.1"/>
</dbReference>
<keyword evidence="5" id="KW-1185">Reference proteome</keyword>
<name>A0A4U5TQ27_9FLAO</name>
<dbReference type="GO" id="GO:0008654">
    <property type="term" value="P:phospholipid biosynthetic process"/>
    <property type="evidence" value="ECO:0007669"/>
    <property type="project" value="InterPro"/>
</dbReference>
<dbReference type="InterPro" id="IPR000462">
    <property type="entry name" value="CDP-OH_P_trans"/>
</dbReference>
<accession>A0A4U5TQ27</accession>
<gene>
    <name evidence="4" type="ORF">FCN74_08855</name>
</gene>
<dbReference type="Gene3D" id="1.20.120.1760">
    <property type="match status" value="1"/>
</dbReference>
<keyword evidence="3" id="KW-1133">Transmembrane helix</keyword>
<reference evidence="4 5" key="1">
    <citation type="submission" date="2019-04" db="EMBL/GenBank/DDBJ databases">
        <title>Psychroflexus halotolerans sp. nov., isolated from a marine solar saltern.</title>
        <authorList>
            <person name="Feng X."/>
        </authorList>
    </citation>
    <scope>NUCLEOTIDE SEQUENCE [LARGE SCALE GENOMIC DNA]</scope>
    <source>
        <strain evidence="4 5">WDS2C27</strain>
    </source>
</reference>
<dbReference type="GO" id="GO:0016780">
    <property type="term" value="F:phosphotransferase activity, for other substituted phosphate groups"/>
    <property type="evidence" value="ECO:0007669"/>
    <property type="project" value="InterPro"/>
</dbReference>
<dbReference type="OrthoDB" id="9777147at2"/>
<feature type="transmembrane region" description="Helical" evidence="3">
    <location>
        <begin position="202"/>
        <end position="232"/>
    </location>
</feature>
<feature type="transmembrane region" description="Helical" evidence="3">
    <location>
        <begin position="163"/>
        <end position="181"/>
    </location>
</feature>
<dbReference type="GO" id="GO:0016020">
    <property type="term" value="C:membrane"/>
    <property type="evidence" value="ECO:0007669"/>
    <property type="project" value="InterPro"/>
</dbReference>
<sequence length="245" mass="27369">MKAFIPNLITLLNLLMGCIGIYFAMESELILAAYCSGLGIFLDFFDGLAARLLKVSSELGKQLDSLADLVTSGVVPALVIFQLLSKDLVGLGSFQFSIESKSLWYAFIAFAITLGSAYRLAKFNIDENQTDKFIGLPTPANAILILSLPFILKYENIDWLNRLILNDIFLISLSLMSVVLLNMKVELFSLKLKSFIYKENKVVFLFLVVSTVMLVWLQFIAVPLIILFYILVSILNKKNTAKTIS</sequence>
<evidence type="ECO:0000256" key="3">
    <source>
        <dbReference type="SAM" id="Phobius"/>
    </source>
</evidence>
<comment type="similarity">
    <text evidence="2">Belongs to the CDP-alcohol phosphatidyltransferase class-I family.</text>
</comment>
<dbReference type="Proteomes" id="UP000306552">
    <property type="component" value="Unassembled WGS sequence"/>
</dbReference>
<feature type="transmembrane region" description="Helical" evidence="3">
    <location>
        <begin position="7"/>
        <end position="25"/>
    </location>
</feature>
<feature type="transmembrane region" description="Helical" evidence="3">
    <location>
        <begin position="65"/>
        <end position="84"/>
    </location>
</feature>
<keyword evidence="3" id="KW-0472">Membrane</keyword>
<evidence type="ECO:0000313" key="4">
    <source>
        <dbReference type="EMBL" id="TKS56116.1"/>
    </source>
</evidence>
<feature type="transmembrane region" description="Helical" evidence="3">
    <location>
        <begin position="31"/>
        <end position="53"/>
    </location>
</feature>
<proteinExistence type="inferred from homology"/>
<evidence type="ECO:0000256" key="2">
    <source>
        <dbReference type="RuleBase" id="RU003750"/>
    </source>
</evidence>
<dbReference type="Pfam" id="PF01066">
    <property type="entry name" value="CDP-OH_P_transf"/>
    <property type="match status" value="1"/>
</dbReference>
<organism evidence="4 5">
    <name type="scientific">Mesohalobacter halotolerans</name>
    <dbReference type="NCBI Taxonomy" id="1883405"/>
    <lineage>
        <taxon>Bacteria</taxon>
        <taxon>Pseudomonadati</taxon>
        <taxon>Bacteroidota</taxon>
        <taxon>Flavobacteriia</taxon>
        <taxon>Flavobacteriales</taxon>
        <taxon>Flavobacteriaceae</taxon>
        <taxon>Mesohalobacter</taxon>
    </lineage>
</organism>
<keyword evidence="1 2" id="KW-0808">Transferase</keyword>
<protein>
    <submittedName>
        <fullName evidence="4">Phosphatidylserine synthase</fullName>
    </submittedName>
</protein>
<evidence type="ECO:0000256" key="1">
    <source>
        <dbReference type="ARBA" id="ARBA00022679"/>
    </source>
</evidence>
<comment type="caution">
    <text evidence="4">The sequence shown here is derived from an EMBL/GenBank/DDBJ whole genome shotgun (WGS) entry which is preliminary data.</text>
</comment>
<dbReference type="PROSITE" id="PS51257">
    <property type="entry name" value="PROKAR_LIPOPROTEIN"/>
    <property type="match status" value="1"/>
</dbReference>
<dbReference type="PROSITE" id="PS00379">
    <property type="entry name" value="CDP_ALCOHOL_P_TRANSF"/>
    <property type="match status" value="1"/>
</dbReference>
<dbReference type="EMBL" id="SWMU01000003">
    <property type="protein sequence ID" value="TKS56116.1"/>
    <property type="molecule type" value="Genomic_DNA"/>
</dbReference>